<dbReference type="Gene3D" id="3.30.70.580">
    <property type="entry name" value="Pseudouridine synthase I, catalytic domain, N-terminal subdomain"/>
    <property type="match status" value="1"/>
</dbReference>
<reference evidence="7 8" key="1">
    <citation type="submission" date="2020-04" db="EMBL/GenBank/DDBJ databases">
        <title>Antimicrobial susceptibility and clonality of vaginal-derived multi-drug resistant Mobiluncus isolates in China.</title>
        <authorList>
            <person name="Zhang X."/>
        </authorList>
    </citation>
    <scope>NUCLEOTIDE SEQUENCE [LARGE SCALE GENOMIC DNA]</scope>
    <source>
        <strain evidence="7 8">13</strain>
    </source>
</reference>
<evidence type="ECO:0000256" key="3">
    <source>
        <dbReference type="ARBA" id="ARBA00023235"/>
    </source>
</evidence>
<dbReference type="InterPro" id="IPR020094">
    <property type="entry name" value="TruA/RsuA/RluB/E/F_N"/>
</dbReference>
<keyword evidence="2 4" id="KW-0819">tRNA processing</keyword>
<dbReference type="GO" id="GO:0031119">
    <property type="term" value="P:tRNA pseudouridine synthesis"/>
    <property type="evidence" value="ECO:0007669"/>
    <property type="project" value="UniProtKB-UniRule"/>
</dbReference>
<comment type="catalytic activity">
    <reaction evidence="4 5">
        <text>uridine(38/39/40) in tRNA = pseudouridine(38/39/40) in tRNA</text>
        <dbReference type="Rhea" id="RHEA:22376"/>
        <dbReference type="Rhea" id="RHEA-COMP:10085"/>
        <dbReference type="Rhea" id="RHEA-COMP:10087"/>
        <dbReference type="ChEBI" id="CHEBI:65314"/>
        <dbReference type="ChEBI" id="CHEBI:65315"/>
        <dbReference type="EC" id="5.4.99.12"/>
    </reaction>
</comment>
<evidence type="ECO:0000313" key="8">
    <source>
        <dbReference type="Proteomes" id="UP000578252"/>
    </source>
</evidence>
<dbReference type="GO" id="GO:0160147">
    <property type="term" value="F:tRNA pseudouridine(38-40) synthase activity"/>
    <property type="evidence" value="ECO:0007669"/>
    <property type="project" value="UniProtKB-EC"/>
</dbReference>
<accession>A0A7Y0U180</accession>
<dbReference type="InterPro" id="IPR001406">
    <property type="entry name" value="PsdUridine_synth_TruA"/>
</dbReference>
<evidence type="ECO:0000256" key="5">
    <source>
        <dbReference type="RuleBase" id="RU003792"/>
    </source>
</evidence>
<dbReference type="EC" id="5.4.99.12" evidence="4"/>
<evidence type="ECO:0000256" key="2">
    <source>
        <dbReference type="ARBA" id="ARBA00022694"/>
    </source>
</evidence>
<comment type="caution">
    <text evidence="7">The sequence shown here is derived from an EMBL/GenBank/DDBJ whole genome shotgun (WGS) entry which is preliminary data.</text>
</comment>
<dbReference type="PANTHER" id="PTHR11142:SF0">
    <property type="entry name" value="TRNA PSEUDOURIDINE SYNTHASE-LIKE 1"/>
    <property type="match status" value="1"/>
</dbReference>
<dbReference type="EMBL" id="JABCUR010000004">
    <property type="protein sequence ID" value="NMW65070.1"/>
    <property type="molecule type" value="Genomic_DNA"/>
</dbReference>
<comment type="caution">
    <text evidence="4">Lacks conserved residue(s) required for the propagation of feature annotation.</text>
</comment>
<dbReference type="PANTHER" id="PTHR11142">
    <property type="entry name" value="PSEUDOURIDYLATE SYNTHASE"/>
    <property type="match status" value="1"/>
</dbReference>
<dbReference type="RefSeq" id="WP_169771915.1">
    <property type="nucleotide sequence ID" value="NZ_JABCUR010000004.1"/>
</dbReference>
<comment type="function">
    <text evidence="4">Formation of pseudouridine at positions 38, 39 and 40 in the anticodon stem and loop of transfer RNAs.</text>
</comment>
<sequence>MTRIRFDIRYDGRPFHGWARQPGLPTVQGALETALTVLFRQPVTLTVAGRTDAGVHATGQVAHFDLPDQFSGDWLRDARDTDFAASLGAIVAANNPPGIANFQLSTGFHRRLDSVLRLVTSGNTPTIPGLNLDDQPIYPPEANGAIVVTAARPVPDVFDARFSALARHYEYLVIDEPTARNPLTRNTCWWYGAPLDVARMHEASAGLLGTHDFAAFCKPREGATTIRTLKQLGVSRLAPGEIRFDVAADAFCHSMVRSLVGALTEVGRGKRDADWLEQALHSAVRIPEIPLAPAQGLTLVRVDYPQAPHELAARQKQTRQLRVLAGLGAGCLENQLGKLG</sequence>
<dbReference type="Pfam" id="PF01416">
    <property type="entry name" value="PseudoU_synth_1"/>
    <property type="match status" value="1"/>
</dbReference>
<comment type="similarity">
    <text evidence="1 4 5">Belongs to the tRNA pseudouridine synthase TruA family.</text>
</comment>
<evidence type="ECO:0000259" key="6">
    <source>
        <dbReference type="Pfam" id="PF01416"/>
    </source>
</evidence>
<dbReference type="GO" id="GO:0003723">
    <property type="term" value="F:RNA binding"/>
    <property type="evidence" value="ECO:0007669"/>
    <property type="project" value="InterPro"/>
</dbReference>
<dbReference type="Proteomes" id="UP000578252">
    <property type="component" value="Unassembled WGS sequence"/>
</dbReference>
<dbReference type="HAMAP" id="MF_00171">
    <property type="entry name" value="TruA"/>
    <property type="match status" value="1"/>
</dbReference>
<comment type="subunit">
    <text evidence="4">Homodimer.</text>
</comment>
<proteinExistence type="inferred from homology"/>
<dbReference type="SUPFAM" id="SSF55120">
    <property type="entry name" value="Pseudouridine synthase"/>
    <property type="match status" value="1"/>
</dbReference>
<gene>
    <name evidence="4" type="primary">truA</name>
    <name evidence="7" type="ORF">HHJ78_05900</name>
</gene>
<protein>
    <recommendedName>
        <fullName evidence="4">tRNA pseudouridine synthase A</fullName>
        <ecNumber evidence="4">5.4.99.12</ecNumber>
    </recommendedName>
    <alternativeName>
        <fullName evidence="4">tRNA pseudouridine(38-40) synthase</fullName>
    </alternativeName>
    <alternativeName>
        <fullName evidence="4">tRNA pseudouridylate synthase I</fullName>
    </alternativeName>
    <alternativeName>
        <fullName evidence="4">tRNA-uridine isomerase I</fullName>
    </alternativeName>
</protein>
<keyword evidence="3 4" id="KW-0413">Isomerase</keyword>
<evidence type="ECO:0000256" key="4">
    <source>
        <dbReference type="HAMAP-Rule" id="MF_00171"/>
    </source>
</evidence>
<feature type="active site" description="Nucleophile" evidence="4">
    <location>
        <position position="52"/>
    </location>
</feature>
<dbReference type="Gene3D" id="3.30.70.660">
    <property type="entry name" value="Pseudouridine synthase I, catalytic domain, C-terminal subdomain"/>
    <property type="match status" value="1"/>
</dbReference>
<dbReference type="InterPro" id="IPR020103">
    <property type="entry name" value="PsdUridine_synth_cat_dom_sf"/>
</dbReference>
<dbReference type="InterPro" id="IPR020095">
    <property type="entry name" value="PsdUridine_synth_TruA_C"/>
</dbReference>
<evidence type="ECO:0000313" key="7">
    <source>
        <dbReference type="EMBL" id="NMW65070.1"/>
    </source>
</evidence>
<feature type="domain" description="Pseudouridine synthase I TruA alpha/beta" evidence="6">
    <location>
        <begin position="204"/>
        <end position="305"/>
    </location>
</feature>
<organism evidence="7 8">
    <name type="scientific">Mobiluncus mulieris</name>
    <dbReference type="NCBI Taxonomy" id="2052"/>
    <lineage>
        <taxon>Bacteria</taxon>
        <taxon>Bacillati</taxon>
        <taxon>Actinomycetota</taxon>
        <taxon>Actinomycetes</taxon>
        <taxon>Actinomycetales</taxon>
        <taxon>Actinomycetaceae</taxon>
        <taxon>Mobiluncus</taxon>
    </lineage>
</organism>
<feature type="binding site" evidence="4">
    <location>
        <position position="169"/>
    </location>
    <ligand>
        <name>substrate</name>
    </ligand>
</feature>
<evidence type="ECO:0000256" key="1">
    <source>
        <dbReference type="ARBA" id="ARBA00009375"/>
    </source>
</evidence>
<name>A0A7Y0U180_9ACTO</name>
<dbReference type="InterPro" id="IPR020097">
    <property type="entry name" value="PsdUridine_synth_TruA_a/b_dom"/>
</dbReference>
<dbReference type="CDD" id="cd02570">
    <property type="entry name" value="PseudoU_synth_EcTruA"/>
    <property type="match status" value="1"/>
</dbReference>
<dbReference type="AlphaFoldDB" id="A0A7Y0U180"/>